<organism evidence="7 8">
    <name type="scientific">Cerrena zonata</name>
    <dbReference type="NCBI Taxonomy" id="2478898"/>
    <lineage>
        <taxon>Eukaryota</taxon>
        <taxon>Fungi</taxon>
        <taxon>Dikarya</taxon>
        <taxon>Basidiomycota</taxon>
        <taxon>Agaricomycotina</taxon>
        <taxon>Agaricomycetes</taxon>
        <taxon>Polyporales</taxon>
        <taxon>Cerrenaceae</taxon>
        <taxon>Cerrena</taxon>
    </lineage>
</organism>
<evidence type="ECO:0000313" key="8">
    <source>
        <dbReference type="Proteomes" id="UP001385951"/>
    </source>
</evidence>
<dbReference type="GO" id="GO:0046873">
    <property type="term" value="F:metal ion transmembrane transporter activity"/>
    <property type="evidence" value="ECO:0007669"/>
    <property type="project" value="InterPro"/>
</dbReference>
<proteinExistence type="predicted"/>
<keyword evidence="3 6" id="KW-1133">Transmembrane helix</keyword>
<dbReference type="InterPro" id="IPR003689">
    <property type="entry name" value="ZIP"/>
</dbReference>
<dbReference type="Pfam" id="PF02535">
    <property type="entry name" value="Zip"/>
    <property type="match status" value="1"/>
</dbReference>
<evidence type="ECO:0000256" key="2">
    <source>
        <dbReference type="ARBA" id="ARBA00022692"/>
    </source>
</evidence>
<evidence type="ECO:0000256" key="1">
    <source>
        <dbReference type="ARBA" id="ARBA00004141"/>
    </source>
</evidence>
<protein>
    <submittedName>
        <fullName evidence="7">Uncharacterized protein</fullName>
    </submittedName>
</protein>
<gene>
    <name evidence="7" type="ORF">QCA50_008806</name>
</gene>
<evidence type="ECO:0000256" key="4">
    <source>
        <dbReference type="ARBA" id="ARBA00023136"/>
    </source>
</evidence>
<evidence type="ECO:0000313" key="7">
    <source>
        <dbReference type="EMBL" id="KAK7687592.1"/>
    </source>
</evidence>
<evidence type="ECO:0000256" key="5">
    <source>
        <dbReference type="SAM" id="MobiDB-lite"/>
    </source>
</evidence>
<comment type="caution">
    <text evidence="7">The sequence shown here is derived from an EMBL/GenBank/DDBJ whole genome shotgun (WGS) entry which is preliminary data.</text>
</comment>
<dbReference type="EMBL" id="JASBNA010000012">
    <property type="protein sequence ID" value="KAK7687592.1"/>
    <property type="molecule type" value="Genomic_DNA"/>
</dbReference>
<keyword evidence="2 6" id="KW-0812">Transmembrane</keyword>
<dbReference type="Proteomes" id="UP001385951">
    <property type="component" value="Unassembled WGS sequence"/>
</dbReference>
<dbReference type="GO" id="GO:0016020">
    <property type="term" value="C:membrane"/>
    <property type="evidence" value="ECO:0007669"/>
    <property type="project" value="UniProtKB-SubCell"/>
</dbReference>
<keyword evidence="8" id="KW-1185">Reference proteome</keyword>
<accession>A0AAW0G5E7</accession>
<sequence>MLKTSIVNLVEAAMTRLDLHHPHRLHVRYPLPRASKGVDTAELKDTARRYYYTSSLFPTAFIHLLDPALEALGSPCLDPAWGNYSYALAISLPSIFLIFIVEIVAFRWGIAKLAKLSISHDAHGHGIGGHAAHGPESNRQLDPDAPTSSRNLEQIEKFPADLESNASDSKKHGHVHAHELSVVESAAAQIVGIAILEFGVILHRYVKC</sequence>
<evidence type="ECO:0000256" key="6">
    <source>
        <dbReference type="SAM" id="Phobius"/>
    </source>
</evidence>
<name>A0AAW0G5E7_9APHY</name>
<dbReference type="AlphaFoldDB" id="A0AAW0G5E7"/>
<keyword evidence="4 6" id="KW-0472">Membrane</keyword>
<comment type="subcellular location">
    <subcellularLocation>
        <location evidence="1">Membrane</location>
        <topology evidence="1">Multi-pass membrane protein</topology>
    </subcellularLocation>
</comment>
<evidence type="ECO:0000256" key="3">
    <source>
        <dbReference type="ARBA" id="ARBA00022989"/>
    </source>
</evidence>
<feature type="transmembrane region" description="Helical" evidence="6">
    <location>
        <begin position="84"/>
        <end position="106"/>
    </location>
</feature>
<reference evidence="7 8" key="1">
    <citation type="submission" date="2022-09" db="EMBL/GenBank/DDBJ databases">
        <authorList>
            <person name="Palmer J.M."/>
        </authorList>
    </citation>
    <scope>NUCLEOTIDE SEQUENCE [LARGE SCALE GENOMIC DNA]</scope>
    <source>
        <strain evidence="7 8">DSM 7382</strain>
    </source>
</reference>
<feature type="region of interest" description="Disordered" evidence="5">
    <location>
        <begin position="127"/>
        <end position="148"/>
    </location>
</feature>